<organism evidence="2">
    <name type="scientific">marine sediment metagenome</name>
    <dbReference type="NCBI Taxonomy" id="412755"/>
    <lineage>
        <taxon>unclassified sequences</taxon>
        <taxon>metagenomes</taxon>
        <taxon>ecological metagenomes</taxon>
    </lineage>
</organism>
<proteinExistence type="predicted"/>
<keyword evidence="1" id="KW-0472">Membrane</keyword>
<reference evidence="2" key="1">
    <citation type="journal article" date="2014" name="Front. Microbiol.">
        <title>High frequency of phylogenetically diverse reductive dehalogenase-homologous genes in deep subseafloor sedimentary metagenomes.</title>
        <authorList>
            <person name="Kawai M."/>
            <person name="Futagami T."/>
            <person name="Toyoda A."/>
            <person name="Takaki Y."/>
            <person name="Nishi S."/>
            <person name="Hori S."/>
            <person name="Arai W."/>
            <person name="Tsubouchi T."/>
            <person name="Morono Y."/>
            <person name="Uchiyama I."/>
            <person name="Ito T."/>
            <person name="Fujiyama A."/>
            <person name="Inagaki F."/>
            <person name="Takami H."/>
        </authorList>
    </citation>
    <scope>NUCLEOTIDE SEQUENCE</scope>
    <source>
        <strain evidence="2">Expedition CK06-06</strain>
    </source>
</reference>
<name>X1N6P2_9ZZZZ</name>
<evidence type="ECO:0000256" key="1">
    <source>
        <dbReference type="SAM" id="Phobius"/>
    </source>
</evidence>
<evidence type="ECO:0000313" key="2">
    <source>
        <dbReference type="EMBL" id="GAI39687.1"/>
    </source>
</evidence>
<keyword evidence="1" id="KW-0812">Transmembrane</keyword>
<sequence length="142" mass="15384">SDDEGRLQVFDPKVTSQTDKLAGETPVSDSVTANWNTATGTSGEAGEDLVTIGANDTKYKLHSFLINISALTVGAVVTVKLFMQVHGTERKVYSQDFTVGTDPDGLWIVNGTIGIHEALRCEVYSDTSESKAIDYDYMLEAM</sequence>
<gene>
    <name evidence="2" type="ORF">S06H3_46279</name>
</gene>
<feature type="transmembrane region" description="Helical" evidence="1">
    <location>
        <begin position="64"/>
        <end position="83"/>
    </location>
</feature>
<comment type="caution">
    <text evidence="2">The sequence shown here is derived from an EMBL/GenBank/DDBJ whole genome shotgun (WGS) entry which is preliminary data.</text>
</comment>
<protein>
    <submittedName>
        <fullName evidence="2">Uncharacterized protein</fullName>
    </submittedName>
</protein>
<feature type="non-terminal residue" evidence="2">
    <location>
        <position position="1"/>
    </location>
</feature>
<dbReference type="AlphaFoldDB" id="X1N6P2"/>
<accession>X1N6P2</accession>
<dbReference type="EMBL" id="BARV01028975">
    <property type="protein sequence ID" value="GAI39687.1"/>
    <property type="molecule type" value="Genomic_DNA"/>
</dbReference>
<keyword evidence="1" id="KW-1133">Transmembrane helix</keyword>